<evidence type="ECO:0000313" key="1">
    <source>
        <dbReference type="EMBL" id="CAH2274304.1"/>
    </source>
</evidence>
<feature type="non-terminal residue" evidence="1">
    <location>
        <position position="106"/>
    </location>
</feature>
<dbReference type="EMBL" id="OW240914">
    <property type="protein sequence ID" value="CAH2274304.1"/>
    <property type="molecule type" value="Genomic_DNA"/>
</dbReference>
<proteinExistence type="predicted"/>
<organism evidence="1 2">
    <name type="scientific">Pelobates cultripes</name>
    <name type="common">Western spadefoot toad</name>
    <dbReference type="NCBI Taxonomy" id="61616"/>
    <lineage>
        <taxon>Eukaryota</taxon>
        <taxon>Metazoa</taxon>
        <taxon>Chordata</taxon>
        <taxon>Craniata</taxon>
        <taxon>Vertebrata</taxon>
        <taxon>Euteleostomi</taxon>
        <taxon>Amphibia</taxon>
        <taxon>Batrachia</taxon>
        <taxon>Anura</taxon>
        <taxon>Pelobatoidea</taxon>
        <taxon>Pelobatidae</taxon>
        <taxon>Pelobates</taxon>
    </lineage>
</organism>
<protein>
    <submittedName>
        <fullName evidence="1">Uncharacterized protein</fullName>
    </submittedName>
</protein>
<keyword evidence="2" id="KW-1185">Reference proteome</keyword>
<evidence type="ECO:0000313" key="2">
    <source>
        <dbReference type="Proteomes" id="UP001295444"/>
    </source>
</evidence>
<reference evidence="1" key="1">
    <citation type="submission" date="2022-03" db="EMBL/GenBank/DDBJ databases">
        <authorList>
            <person name="Alioto T."/>
            <person name="Alioto T."/>
            <person name="Gomez Garrido J."/>
        </authorList>
    </citation>
    <scope>NUCLEOTIDE SEQUENCE</scope>
</reference>
<accession>A0AAD1RM64</accession>
<name>A0AAD1RM64_PELCU</name>
<dbReference type="Proteomes" id="UP001295444">
    <property type="component" value="Chromosome 03"/>
</dbReference>
<sequence length="106" mass="12141">MKPALSGACWRCKESPGTVIHMWWTCTTLDSLWSDTQTLIQTVTGKTLQRNPEHYLLQYIPTQFTKSERYLIYHFTAAVLFSISKTWLQKTPPTISSGISQIDSTK</sequence>
<dbReference type="AlphaFoldDB" id="A0AAD1RM64"/>
<gene>
    <name evidence="1" type="ORF">PECUL_23A016297</name>
</gene>